<accession>A0A6A6LWI2</accession>
<evidence type="ECO:0000313" key="3">
    <source>
        <dbReference type="Proteomes" id="UP000467840"/>
    </source>
</evidence>
<dbReference type="Proteomes" id="UP000467840">
    <property type="component" value="Chromosome 9"/>
</dbReference>
<evidence type="ECO:0000313" key="2">
    <source>
        <dbReference type="EMBL" id="KAF2305800.1"/>
    </source>
</evidence>
<gene>
    <name evidence="2" type="ORF">GH714_008204</name>
</gene>
<evidence type="ECO:0000256" key="1">
    <source>
        <dbReference type="SAM" id="MobiDB-lite"/>
    </source>
</evidence>
<dbReference type="AlphaFoldDB" id="A0A6A6LWI2"/>
<sequence>MADDQTKVVNPREKKSERHENLKENKINTGKHDSPPAGHYSRGDSHLSRQGEKKSGRPGNLKEKKIDTGKHDSPPAGHYSRGDSHLSRQGRKLWN</sequence>
<keyword evidence="3" id="KW-1185">Reference proteome</keyword>
<dbReference type="EMBL" id="JAAGAX010000008">
    <property type="protein sequence ID" value="KAF2305800.1"/>
    <property type="molecule type" value="Genomic_DNA"/>
</dbReference>
<feature type="compositionally biased region" description="Basic and acidic residues" evidence="1">
    <location>
        <begin position="41"/>
        <end position="73"/>
    </location>
</feature>
<name>A0A6A6LWI2_HEVBR</name>
<organism evidence="2 3">
    <name type="scientific">Hevea brasiliensis</name>
    <name type="common">Para rubber tree</name>
    <name type="synonym">Siphonia brasiliensis</name>
    <dbReference type="NCBI Taxonomy" id="3981"/>
    <lineage>
        <taxon>Eukaryota</taxon>
        <taxon>Viridiplantae</taxon>
        <taxon>Streptophyta</taxon>
        <taxon>Embryophyta</taxon>
        <taxon>Tracheophyta</taxon>
        <taxon>Spermatophyta</taxon>
        <taxon>Magnoliopsida</taxon>
        <taxon>eudicotyledons</taxon>
        <taxon>Gunneridae</taxon>
        <taxon>Pentapetalae</taxon>
        <taxon>rosids</taxon>
        <taxon>fabids</taxon>
        <taxon>Malpighiales</taxon>
        <taxon>Euphorbiaceae</taxon>
        <taxon>Crotonoideae</taxon>
        <taxon>Micrandreae</taxon>
        <taxon>Hevea</taxon>
    </lineage>
</organism>
<feature type="region of interest" description="Disordered" evidence="1">
    <location>
        <begin position="1"/>
        <end position="95"/>
    </location>
</feature>
<proteinExistence type="predicted"/>
<comment type="caution">
    <text evidence="2">The sequence shown here is derived from an EMBL/GenBank/DDBJ whole genome shotgun (WGS) entry which is preliminary data.</text>
</comment>
<reference evidence="2 3" key="1">
    <citation type="journal article" date="2020" name="Mol. Plant">
        <title>The Chromosome-Based Rubber Tree Genome Provides New Insights into Spurge Genome Evolution and Rubber Biosynthesis.</title>
        <authorList>
            <person name="Liu J."/>
            <person name="Shi C."/>
            <person name="Shi C.C."/>
            <person name="Li W."/>
            <person name="Zhang Q.J."/>
            <person name="Zhang Y."/>
            <person name="Li K."/>
            <person name="Lu H.F."/>
            <person name="Shi C."/>
            <person name="Zhu S.T."/>
            <person name="Xiao Z.Y."/>
            <person name="Nan H."/>
            <person name="Yue Y."/>
            <person name="Zhu X.G."/>
            <person name="Wu Y."/>
            <person name="Hong X.N."/>
            <person name="Fan G.Y."/>
            <person name="Tong Y."/>
            <person name="Zhang D."/>
            <person name="Mao C.L."/>
            <person name="Liu Y.L."/>
            <person name="Hao S.J."/>
            <person name="Liu W.Q."/>
            <person name="Lv M.Q."/>
            <person name="Zhang H.B."/>
            <person name="Liu Y."/>
            <person name="Hu-Tang G.R."/>
            <person name="Wang J.P."/>
            <person name="Wang J.H."/>
            <person name="Sun Y.H."/>
            <person name="Ni S.B."/>
            <person name="Chen W.B."/>
            <person name="Zhang X.C."/>
            <person name="Jiao Y.N."/>
            <person name="Eichler E.E."/>
            <person name="Li G.H."/>
            <person name="Liu X."/>
            <person name="Gao L.Z."/>
        </authorList>
    </citation>
    <scope>NUCLEOTIDE SEQUENCE [LARGE SCALE GENOMIC DNA]</scope>
    <source>
        <strain evidence="3">cv. GT1</strain>
        <tissue evidence="2">Leaf</tissue>
    </source>
</reference>
<feature type="compositionally biased region" description="Basic and acidic residues" evidence="1">
    <location>
        <begin position="1"/>
        <end position="34"/>
    </location>
</feature>
<protein>
    <submittedName>
        <fullName evidence="2">Uncharacterized protein</fullName>
    </submittedName>
</protein>